<keyword evidence="6 9" id="KW-0456">Lyase</keyword>
<comment type="cofactor">
    <cofactor evidence="9">
        <name>Mg(2+)</name>
        <dbReference type="ChEBI" id="CHEBI:18420"/>
    </cofactor>
</comment>
<proteinExistence type="inferred from homology"/>
<evidence type="ECO:0000256" key="7">
    <source>
        <dbReference type="ARBA" id="ARBA00023300"/>
    </source>
</evidence>
<feature type="region of interest" description="Disordered" evidence="11">
    <location>
        <begin position="1"/>
        <end position="20"/>
    </location>
</feature>
<dbReference type="Gene3D" id="1.20.1440.90">
    <property type="entry name" value="Phosphoenolpyruvate/pyruvate domain"/>
    <property type="match status" value="1"/>
</dbReference>
<evidence type="ECO:0000256" key="9">
    <source>
        <dbReference type="HAMAP-Rule" id="MF_00595"/>
    </source>
</evidence>
<accession>A0A6V8LAC3</accession>
<evidence type="ECO:0000256" key="4">
    <source>
        <dbReference type="ARBA" id="ARBA00022419"/>
    </source>
</evidence>
<keyword evidence="5 9" id="KW-0460">Magnesium</keyword>
<evidence type="ECO:0000256" key="11">
    <source>
        <dbReference type="SAM" id="MobiDB-lite"/>
    </source>
</evidence>
<dbReference type="Proteomes" id="UP000482960">
    <property type="component" value="Unassembled WGS sequence"/>
</dbReference>
<feature type="active site" evidence="9 10">
    <location>
        <position position="145"/>
    </location>
</feature>
<dbReference type="HAMAP" id="MF_00595">
    <property type="entry name" value="PEPcase_type1"/>
    <property type="match status" value="1"/>
</dbReference>
<keyword evidence="7 9" id="KW-0120">Carbon dioxide fixation</keyword>
<evidence type="ECO:0000256" key="6">
    <source>
        <dbReference type="ARBA" id="ARBA00023239"/>
    </source>
</evidence>
<dbReference type="SUPFAM" id="SSF51621">
    <property type="entry name" value="Phosphoenolpyruvate/pyruvate domain"/>
    <property type="match status" value="1"/>
</dbReference>
<feature type="active site" evidence="9">
    <location>
        <position position="582"/>
    </location>
</feature>
<dbReference type="EC" id="4.1.1.31" evidence="3 9"/>
<dbReference type="GO" id="GO:0006107">
    <property type="term" value="P:oxaloacetate metabolic process"/>
    <property type="evidence" value="ECO:0007669"/>
    <property type="project" value="UniProtKB-UniRule"/>
</dbReference>
<keyword evidence="12" id="KW-0670">Pyruvate</keyword>
<organism evidence="12 13">
    <name type="scientific">Phytohabitans rumicis</name>
    <dbReference type="NCBI Taxonomy" id="1076125"/>
    <lineage>
        <taxon>Bacteria</taxon>
        <taxon>Bacillati</taxon>
        <taxon>Actinomycetota</taxon>
        <taxon>Actinomycetes</taxon>
        <taxon>Micromonosporales</taxon>
        <taxon>Micromonosporaceae</taxon>
    </lineage>
</organism>
<evidence type="ECO:0000256" key="1">
    <source>
        <dbReference type="ARBA" id="ARBA00003670"/>
    </source>
</evidence>
<reference evidence="12 13" key="1">
    <citation type="submission" date="2020-03" db="EMBL/GenBank/DDBJ databases">
        <title>Whole genome shotgun sequence of Phytohabitans rumicis NBRC 108638.</title>
        <authorList>
            <person name="Komaki H."/>
            <person name="Tamura T."/>
        </authorList>
    </citation>
    <scope>NUCLEOTIDE SEQUENCE [LARGE SCALE GENOMIC DNA]</scope>
    <source>
        <strain evidence="12 13">NBRC 108638</strain>
    </source>
</reference>
<dbReference type="InterPro" id="IPR018129">
    <property type="entry name" value="PEP_COase_Lys_AS"/>
</dbReference>
<dbReference type="InterPro" id="IPR022805">
    <property type="entry name" value="PEP_COase_bac/pln-type"/>
</dbReference>
<evidence type="ECO:0000256" key="5">
    <source>
        <dbReference type="ARBA" id="ARBA00022842"/>
    </source>
</evidence>
<evidence type="ECO:0000256" key="8">
    <source>
        <dbReference type="ARBA" id="ARBA00048995"/>
    </source>
</evidence>
<evidence type="ECO:0000313" key="13">
    <source>
        <dbReference type="Proteomes" id="UP000482960"/>
    </source>
</evidence>
<comment type="caution">
    <text evidence="12">The sequence shown here is derived from an EMBL/GenBank/DDBJ whole genome shotgun (WGS) entry which is preliminary data.</text>
</comment>
<dbReference type="PRINTS" id="PR00150">
    <property type="entry name" value="PEPCARBXLASE"/>
</dbReference>
<dbReference type="GO" id="GO:0015977">
    <property type="term" value="P:carbon fixation"/>
    <property type="evidence" value="ECO:0007669"/>
    <property type="project" value="UniProtKB-UniRule"/>
</dbReference>
<dbReference type="GO" id="GO:0005829">
    <property type="term" value="C:cytosol"/>
    <property type="evidence" value="ECO:0007669"/>
    <property type="project" value="TreeGrafter"/>
</dbReference>
<dbReference type="NCBIfam" id="NF000584">
    <property type="entry name" value="PRK00009.1"/>
    <property type="match status" value="1"/>
</dbReference>
<comment type="subunit">
    <text evidence="9">Homotetramer.</text>
</comment>
<gene>
    <name evidence="9 12" type="primary">ppc</name>
    <name evidence="12" type="ORF">Prum_032870</name>
</gene>
<evidence type="ECO:0000256" key="2">
    <source>
        <dbReference type="ARBA" id="ARBA00008346"/>
    </source>
</evidence>
<evidence type="ECO:0000256" key="10">
    <source>
        <dbReference type="PROSITE-ProRule" id="PRU10111"/>
    </source>
</evidence>
<dbReference type="RefSeq" id="WP_173077202.1">
    <property type="nucleotide sequence ID" value="NZ_BAABJB010000007.1"/>
</dbReference>
<reference evidence="12 13" key="2">
    <citation type="submission" date="2020-03" db="EMBL/GenBank/DDBJ databases">
        <authorList>
            <person name="Ichikawa N."/>
            <person name="Kimura A."/>
            <person name="Kitahashi Y."/>
            <person name="Uohara A."/>
        </authorList>
    </citation>
    <scope>NUCLEOTIDE SEQUENCE [LARGE SCALE GENOMIC DNA]</scope>
    <source>
        <strain evidence="12 13">NBRC 108638</strain>
    </source>
</reference>
<comment type="similarity">
    <text evidence="2 9">Belongs to the PEPCase type 1 family.</text>
</comment>
<dbReference type="GO" id="GO:0008964">
    <property type="term" value="F:phosphoenolpyruvate carboxylase activity"/>
    <property type="evidence" value="ECO:0007669"/>
    <property type="project" value="UniProtKB-UniRule"/>
</dbReference>
<dbReference type="PANTHER" id="PTHR30523:SF6">
    <property type="entry name" value="PHOSPHOENOLPYRUVATE CARBOXYLASE"/>
    <property type="match status" value="1"/>
</dbReference>
<dbReference type="Pfam" id="PF00311">
    <property type="entry name" value="PEPcase"/>
    <property type="match status" value="1"/>
</dbReference>
<evidence type="ECO:0000313" key="12">
    <source>
        <dbReference type="EMBL" id="GFJ89645.1"/>
    </source>
</evidence>
<comment type="function">
    <text evidence="1 9">Forms oxaloacetate, a four-carbon dicarboxylic acid source for the tricarboxylic acid cycle.</text>
</comment>
<dbReference type="PANTHER" id="PTHR30523">
    <property type="entry name" value="PHOSPHOENOLPYRUVATE CARBOXYLASE"/>
    <property type="match status" value="1"/>
</dbReference>
<comment type="catalytic activity">
    <reaction evidence="8 9">
        <text>oxaloacetate + phosphate = phosphoenolpyruvate + hydrogencarbonate</text>
        <dbReference type="Rhea" id="RHEA:28370"/>
        <dbReference type="ChEBI" id="CHEBI:16452"/>
        <dbReference type="ChEBI" id="CHEBI:17544"/>
        <dbReference type="ChEBI" id="CHEBI:43474"/>
        <dbReference type="ChEBI" id="CHEBI:58702"/>
        <dbReference type="EC" id="4.1.1.31"/>
    </reaction>
</comment>
<dbReference type="GO" id="GO:0006099">
    <property type="term" value="P:tricarboxylic acid cycle"/>
    <property type="evidence" value="ECO:0007669"/>
    <property type="project" value="InterPro"/>
</dbReference>
<keyword evidence="13" id="KW-1185">Reference proteome</keyword>
<dbReference type="EMBL" id="BLPG01000001">
    <property type="protein sequence ID" value="GFJ89645.1"/>
    <property type="molecule type" value="Genomic_DNA"/>
</dbReference>
<dbReference type="InterPro" id="IPR015813">
    <property type="entry name" value="Pyrv/PenolPyrv_kinase-like_dom"/>
</dbReference>
<dbReference type="GO" id="GO:0000287">
    <property type="term" value="F:magnesium ion binding"/>
    <property type="evidence" value="ECO:0007669"/>
    <property type="project" value="UniProtKB-UniRule"/>
</dbReference>
<dbReference type="InterPro" id="IPR021135">
    <property type="entry name" value="PEP_COase"/>
</dbReference>
<evidence type="ECO:0000256" key="3">
    <source>
        <dbReference type="ARBA" id="ARBA00012305"/>
    </source>
</evidence>
<dbReference type="PROSITE" id="PS00781">
    <property type="entry name" value="PEPCASE_1"/>
    <property type="match status" value="1"/>
</dbReference>
<name>A0A6V8LAC3_9ACTN</name>
<sequence length="936" mass="101796">MTDQADGLPGPGSTDDDPNLALRADIRRLGTLLGKTLARQEGPPLLDLVEEIRALVRTDAEAAASRLAAMDVTTGTKLARAFSTYFHLANITEQVHRARDLRRQRAKQGGWLDQAAKLIAERGVPADEIAAAARRLAVRPVFTAHPTEAARRSILSKLRAVADELDAETAATILYGASESPQTQRRLAELIDLLWQTDELRLDRPDPTDEARNAVYYLRDLYADAAPQVLDDLADTLRALGVETAPTTRPLTFGTWIGGDRDGNPFVTPRVTSDVLMIQHEHGIQATEAALDALINEISVSRRLRGVSLDLAASLAKDLDALPEVPQRFRRTNAEEPYRLKARCIKAKLANTRRRLGQGTAHVPGRDYRGAAELLADLELMRASLARNSGQLTAVGRLASAIRTVSAFGLHLATMDVREHAEAHHAVLAQMYARIGEVPDYATLSRPERTKLLSDELTGRRPLSTLDTPLTESARKTYDVFGTIREAQHRFGPEVIESYIISMTLGVDDVLAAAVLAREAGLIDVHSHKARIGFVPLLETPAELDAGGELLDEMLSLPAYRAIVAARGDVQEVMLGYSDSNKEAGITTSQWSIHRAQRSLRDVAARHGVRLRLFHGRGGTVGRGGGPTHEAILAQPYNTLDGAIKVTEQGEVISDKYTIPALARENLELTVAAVLQATLLHTTSRASTDALARWDSAMDTTSAAAYQAYRELVEDPDLPAYFWASTPTELLGALNIGSRPAKRPNTGAGLGGLRAIPWVFGWTQSRQIVPGWYGVGTGLAAAREAGLSDALAEMHADWLFFGTFLSNVEMMLFKTDLAIARRYVDTLVPAELRPIFGKIEEEYARTVREVLAITGEKSLLNAQPVLERTLAVRDTYLEPLHHLQVALLRQYRDSGAASRAVATAPGARRAPSDGTALERALLTTVNGIAAGMRNTG</sequence>
<dbReference type="AlphaFoldDB" id="A0A6V8LAC3"/>
<protein>
    <recommendedName>
        <fullName evidence="4 9">Phosphoenolpyruvate carboxylase</fullName>
        <shortName evidence="9">PEPC</shortName>
        <shortName evidence="9">PEPCase</shortName>
        <ecNumber evidence="3 9">4.1.1.31</ecNumber>
    </recommendedName>
</protein>